<evidence type="ECO:0000256" key="3">
    <source>
        <dbReference type="ARBA" id="ARBA00022475"/>
    </source>
</evidence>
<keyword evidence="6 7" id="KW-0472">Membrane</keyword>
<dbReference type="InterPro" id="IPR005829">
    <property type="entry name" value="Sugar_transporter_CS"/>
</dbReference>
<dbReference type="InterPro" id="IPR036259">
    <property type="entry name" value="MFS_trans_sf"/>
</dbReference>
<dbReference type="EMBL" id="CAEZXX010000115">
    <property type="protein sequence ID" value="CAB4718309.1"/>
    <property type="molecule type" value="Genomic_DNA"/>
</dbReference>
<evidence type="ECO:0000313" key="11">
    <source>
        <dbReference type="EMBL" id="CAB5060467.1"/>
    </source>
</evidence>
<feature type="transmembrane region" description="Helical" evidence="7">
    <location>
        <begin position="195"/>
        <end position="213"/>
    </location>
</feature>
<evidence type="ECO:0000256" key="6">
    <source>
        <dbReference type="ARBA" id="ARBA00023136"/>
    </source>
</evidence>
<evidence type="ECO:0000256" key="5">
    <source>
        <dbReference type="ARBA" id="ARBA00022989"/>
    </source>
</evidence>
<dbReference type="SUPFAM" id="SSF103473">
    <property type="entry name" value="MFS general substrate transporter"/>
    <property type="match status" value="1"/>
</dbReference>
<evidence type="ECO:0000256" key="1">
    <source>
        <dbReference type="ARBA" id="ARBA00004651"/>
    </source>
</evidence>
<dbReference type="PANTHER" id="PTHR42718">
    <property type="entry name" value="MAJOR FACILITATOR SUPERFAMILY MULTIDRUG TRANSPORTER MFSC"/>
    <property type="match status" value="1"/>
</dbReference>
<dbReference type="AlphaFoldDB" id="A0A6J6TM57"/>
<feature type="transmembrane region" description="Helical" evidence="7">
    <location>
        <begin position="426"/>
        <end position="446"/>
    </location>
</feature>
<feature type="transmembrane region" description="Helical" evidence="7">
    <location>
        <begin position="352"/>
        <end position="371"/>
    </location>
</feature>
<evidence type="ECO:0000256" key="2">
    <source>
        <dbReference type="ARBA" id="ARBA00022448"/>
    </source>
</evidence>
<keyword evidence="5 7" id="KW-1133">Transmembrane helix</keyword>
<feature type="transmembrane region" description="Helical" evidence="7">
    <location>
        <begin position="392"/>
        <end position="414"/>
    </location>
</feature>
<name>A0A6J6TM57_9ZZZZ</name>
<proteinExistence type="predicted"/>
<feature type="transmembrane region" description="Helical" evidence="7">
    <location>
        <begin position="156"/>
        <end position="175"/>
    </location>
</feature>
<feature type="transmembrane region" description="Helical" evidence="7">
    <location>
        <begin position="327"/>
        <end position="346"/>
    </location>
</feature>
<feature type="transmembrane region" description="Helical" evidence="7">
    <location>
        <begin position="292"/>
        <end position="311"/>
    </location>
</feature>
<keyword evidence="2" id="KW-0813">Transport</keyword>
<reference evidence="10" key="1">
    <citation type="submission" date="2020-05" db="EMBL/GenBank/DDBJ databases">
        <authorList>
            <person name="Chiriac C."/>
            <person name="Salcher M."/>
            <person name="Ghai R."/>
            <person name="Kavagutti S V."/>
        </authorList>
    </citation>
    <scope>NUCLEOTIDE SEQUENCE</scope>
</reference>
<evidence type="ECO:0000313" key="10">
    <source>
        <dbReference type="EMBL" id="CAB4747964.1"/>
    </source>
</evidence>
<feature type="domain" description="Major facilitator superfamily (MFS) profile" evidence="8">
    <location>
        <begin position="7"/>
        <end position="452"/>
    </location>
</feature>
<evidence type="ECO:0000313" key="9">
    <source>
        <dbReference type="EMBL" id="CAB4718309.1"/>
    </source>
</evidence>
<evidence type="ECO:0000256" key="7">
    <source>
        <dbReference type="SAM" id="Phobius"/>
    </source>
</evidence>
<keyword evidence="4 7" id="KW-0812">Transmembrane</keyword>
<dbReference type="InterPro" id="IPR020846">
    <property type="entry name" value="MFS_dom"/>
</dbReference>
<feature type="transmembrane region" description="Helical" evidence="7">
    <location>
        <begin position="264"/>
        <end position="286"/>
    </location>
</feature>
<feature type="transmembrane region" description="Helical" evidence="7">
    <location>
        <begin position="73"/>
        <end position="92"/>
    </location>
</feature>
<dbReference type="PROSITE" id="PS50850">
    <property type="entry name" value="MFS"/>
    <property type="match status" value="1"/>
</dbReference>
<organism evidence="10">
    <name type="scientific">freshwater metagenome</name>
    <dbReference type="NCBI Taxonomy" id="449393"/>
    <lineage>
        <taxon>unclassified sequences</taxon>
        <taxon>metagenomes</taxon>
        <taxon>ecological metagenomes</taxon>
    </lineage>
</organism>
<comment type="subcellular location">
    <subcellularLocation>
        <location evidence="1">Cell membrane</location>
        <topology evidence="1">Multi-pass membrane protein</topology>
    </subcellularLocation>
</comment>
<dbReference type="GO" id="GO:0022857">
    <property type="term" value="F:transmembrane transporter activity"/>
    <property type="evidence" value="ECO:0007669"/>
    <property type="project" value="InterPro"/>
</dbReference>
<protein>
    <submittedName>
        <fullName evidence="10">Unannotated protein</fullName>
    </submittedName>
</protein>
<feature type="transmembrane region" description="Helical" evidence="7">
    <location>
        <begin position="132"/>
        <end position="150"/>
    </location>
</feature>
<sequence>MTRGNKVLMCTSIGVALSAVDTTIVNVARDTIAKELNGSDGTVSWVLSGYSIVFAAVLLTSGRLADRYGRKRMYMTGLTIFILSSAACGFAWNLNILIAGRATQAVGAALLTPAALALVLPEFPMEKRSSALAVWGMVASSSAALGPPLGSVMIDAWGWRYAFFINIPMGVAGWIMGKKLLHEHRDENAQGLPDIVSIVCGVGAVGVIALAFTESNKWGFIGPKALAAYAIAAVLIPVFVWRCNKARLPVLDLRLLRSRSFSSANVAGVLFSIPFYGSLVADLSFLQRQWNYSVLGAGVAATISPIFSFIVSRPTGRLCDQFGHRKVVVPGALILALSVFLRAAFMTSEAAYWTRMALPIALTGAGLGILIPSIQSGAVKYLEMDRMAMGSAFYTTVRQLGAALGVALTVAMLQRAGHSTMTNFRAAWTLQGVVAVCVAVVMVIGFRPPAPTR</sequence>
<evidence type="ECO:0000256" key="4">
    <source>
        <dbReference type="ARBA" id="ARBA00022692"/>
    </source>
</evidence>
<dbReference type="Gene3D" id="1.20.1720.10">
    <property type="entry name" value="Multidrug resistance protein D"/>
    <property type="match status" value="1"/>
</dbReference>
<accession>A0A6J6TM57</accession>
<dbReference type="PROSITE" id="PS00216">
    <property type="entry name" value="SUGAR_TRANSPORT_1"/>
    <property type="match status" value="1"/>
</dbReference>
<gene>
    <name evidence="9" type="ORF">UFOPK2602_01556</name>
    <name evidence="10" type="ORF">UFOPK2806_00830</name>
    <name evidence="11" type="ORF">UFOPK4306_00966</name>
</gene>
<dbReference type="GO" id="GO:0005886">
    <property type="term" value="C:plasma membrane"/>
    <property type="evidence" value="ECO:0007669"/>
    <property type="project" value="UniProtKB-SubCell"/>
</dbReference>
<dbReference type="PANTHER" id="PTHR42718:SF48">
    <property type="entry name" value="CONSERVED TWO-DOMAIN MEMBRANE PROTEIN-RELATED"/>
    <property type="match status" value="1"/>
</dbReference>
<dbReference type="EMBL" id="CAEZYY010000008">
    <property type="protein sequence ID" value="CAB4747964.1"/>
    <property type="molecule type" value="Genomic_DNA"/>
</dbReference>
<feature type="transmembrane region" description="Helical" evidence="7">
    <location>
        <begin position="98"/>
        <end position="120"/>
    </location>
</feature>
<feature type="transmembrane region" description="Helical" evidence="7">
    <location>
        <begin position="225"/>
        <end position="243"/>
    </location>
</feature>
<dbReference type="InterPro" id="IPR004638">
    <property type="entry name" value="EmrB-like"/>
</dbReference>
<dbReference type="Gene3D" id="1.20.1250.20">
    <property type="entry name" value="MFS general substrate transporter like domains"/>
    <property type="match status" value="1"/>
</dbReference>
<dbReference type="InterPro" id="IPR011701">
    <property type="entry name" value="MFS"/>
</dbReference>
<feature type="transmembrane region" description="Helical" evidence="7">
    <location>
        <begin position="43"/>
        <end position="61"/>
    </location>
</feature>
<keyword evidence="3" id="KW-1003">Cell membrane</keyword>
<dbReference type="EMBL" id="CAFBQP010000030">
    <property type="protein sequence ID" value="CAB5060467.1"/>
    <property type="molecule type" value="Genomic_DNA"/>
</dbReference>
<dbReference type="NCBIfam" id="TIGR00711">
    <property type="entry name" value="efflux_EmrB"/>
    <property type="match status" value="1"/>
</dbReference>
<evidence type="ECO:0000259" key="8">
    <source>
        <dbReference type="PROSITE" id="PS50850"/>
    </source>
</evidence>
<dbReference type="Pfam" id="PF07690">
    <property type="entry name" value="MFS_1"/>
    <property type="match status" value="1"/>
</dbReference>